<evidence type="ECO:0000256" key="1">
    <source>
        <dbReference type="ARBA" id="ARBA00008894"/>
    </source>
</evidence>
<evidence type="ECO:0000313" key="12">
    <source>
        <dbReference type="Proteomes" id="UP000593564"/>
    </source>
</evidence>
<dbReference type="InterPro" id="IPR002182">
    <property type="entry name" value="NB-ARC"/>
</dbReference>
<proteinExistence type="inferred from homology"/>
<evidence type="ECO:0000256" key="5">
    <source>
        <dbReference type="ARBA" id="ARBA00022821"/>
    </source>
</evidence>
<evidence type="ECO:0008006" key="13">
    <source>
        <dbReference type="Google" id="ProtNLM"/>
    </source>
</evidence>
<sequence>MAEVAVEYLLSKLEVWIVNETNKKRLDEATQIKNEFERIKPFLRYADWKRLISGDSVVETWVLDVVDLAREVENLIDQDWYDRRHTTGLTLSYLWELVGNSFNYSNVNDNNNSSVFSLTLLRKRVCEKLKGVQVKKHLSLFSSSVEAIDERQIRNSKTFTANLSLTHMVGRDTEVTMLKELLLREDVDALHLIAVTGVGGIGKTTLAKTVYECAKRYFDCAAWVFVSDRPARFILRDVFMGFSEKWPEMMHGNNFNEMDEKELARRIFDFLDGKKFLLVLDDLDALSTLEDVKCALPQRCRGKVLMTTQSSGFTSVICKHVVHLEPLLPKDALELLQSRACFQHHDLGVALWPSSVEPVVQKILQICEGLPIAVATVGAMLSKSLLKEPRVLDSIFCMLKEAKEGRPQSSLIQIIFMVSYFSLPPTLKCCFLYCGLFPSHYEIPCKRLIRIWVAEGFIATELLGMTQEEIAKNLLDELIQRNLFEVGRLGANGEVISCKLLCLIRNFIIEVLNKDHFCILSDSGGRNICPLEATRMLSIHGQIKNVFPSLNSKPIRSMLLFSENEQWTPSVLLNSLCNIRFLHVLELKQIPIGALPDEIGNLVLLHYLGLRGTGICNLPSTLQNLRDLQTLDIRDTYVRALPSGFDGLKMLRHVLLADSFSKRVVKLEGNIMFLKDLQTLAGIKLTEHIATELKYLPQLVKLSVGEIEGRGNCSQFSESVSLMKNLNSLTINCAWRKKIHLQISNPLENLEKLRVGGWVEDLLSWVCTLKSLKYLYLRDNMLVSDPISALQHLPNLTLLSLQNVYRGKQMCCDDVSGFPKLKKLSIHNFEELEEWTKIEDGAMARLEILIITKCPKLRLPPKGLQNLTNLQMLQMKDMPTEFVTEVREIPRRAGLDFVVVC</sequence>
<dbReference type="InterPro" id="IPR032675">
    <property type="entry name" value="LRR_dom_sf"/>
</dbReference>
<dbReference type="InterPro" id="IPR027417">
    <property type="entry name" value="P-loop_NTPase"/>
</dbReference>
<keyword evidence="12" id="KW-1185">Reference proteome</keyword>
<dbReference type="InterPro" id="IPR058922">
    <property type="entry name" value="WHD_DRP"/>
</dbReference>
<reference evidence="12" key="1">
    <citation type="journal article" date="2020" name="Nat. Commun.">
        <title>Genome assembly of wild tea tree DASZ reveals pedigree and selection history of tea varieties.</title>
        <authorList>
            <person name="Zhang W."/>
            <person name="Zhang Y."/>
            <person name="Qiu H."/>
            <person name="Guo Y."/>
            <person name="Wan H."/>
            <person name="Zhang X."/>
            <person name="Scossa F."/>
            <person name="Alseekh S."/>
            <person name="Zhang Q."/>
            <person name="Wang P."/>
            <person name="Xu L."/>
            <person name="Schmidt M.H."/>
            <person name="Jia X."/>
            <person name="Li D."/>
            <person name="Zhu A."/>
            <person name="Guo F."/>
            <person name="Chen W."/>
            <person name="Ni D."/>
            <person name="Usadel B."/>
            <person name="Fernie A.R."/>
            <person name="Wen W."/>
        </authorList>
    </citation>
    <scope>NUCLEOTIDE SEQUENCE [LARGE SCALE GENOMIC DNA]</scope>
    <source>
        <strain evidence="12">cv. G240</strain>
    </source>
</reference>
<feature type="domain" description="NB-ARC" evidence="7">
    <location>
        <begin position="172"/>
        <end position="340"/>
    </location>
</feature>
<feature type="domain" description="Disease resistance R13L4/SHOC-2-like LRR" evidence="10">
    <location>
        <begin position="555"/>
        <end position="874"/>
    </location>
</feature>
<dbReference type="InterPro" id="IPR055414">
    <property type="entry name" value="LRR_R13L4/SHOC2-like"/>
</dbReference>
<dbReference type="PANTHER" id="PTHR23155">
    <property type="entry name" value="DISEASE RESISTANCE PROTEIN RP"/>
    <property type="match status" value="1"/>
</dbReference>
<dbReference type="EMBL" id="JACBKZ010000002">
    <property type="protein sequence ID" value="KAF5958471.1"/>
    <property type="molecule type" value="Genomic_DNA"/>
</dbReference>
<dbReference type="Pfam" id="PF23559">
    <property type="entry name" value="WHD_DRP"/>
    <property type="match status" value="1"/>
</dbReference>
<keyword evidence="5" id="KW-0611">Plant defense</keyword>
<evidence type="ECO:0000256" key="3">
    <source>
        <dbReference type="ARBA" id="ARBA00022737"/>
    </source>
</evidence>
<evidence type="ECO:0000313" key="11">
    <source>
        <dbReference type="EMBL" id="KAF5958471.1"/>
    </source>
</evidence>
<keyword evidence="2" id="KW-0433">Leucine-rich repeat</keyword>
<dbReference type="SUPFAM" id="SSF52540">
    <property type="entry name" value="P-loop containing nucleoside triphosphate hydrolases"/>
    <property type="match status" value="1"/>
</dbReference>
<evidence type="ECO:0000256" key="6">
    <source>
        <dbReference type="ARBA" id="ARBA00022840"/>
    </source>
</evidence>
<evidence type="ECO:0000256" key="4">
    <source>
        <dbReference type="ARBA" id="ARBA00022741"/>
    </source>
</evidence>
<dbReference type="InterPro" id="IPR044974">
    <property type="entry name" value="Disease_R_plants"/>
</dbReference>
<comment type="caution">
    <text evidence="11">The sequence shown here is derived from an EMBL/GenBank/DDBJ whole genome shotgun (WGS) entry which is preliminary data.</text>
</comment>
<dbReference type="SUPFAM" id="SSF52058">
    <property type="entry name" value="L domain-like"/>
    <property type="match status" value="1"/>
</dbReference>
<protein>
    <recommendedName>
        <fullName evidence="13">NB-ARC domain-containing protein</fullName>
    </recommendedName>
</protein>
<dbReference type="Pfam" id="PF00931">
    <property type="entry name" value="NB-ARC"/>
    <property type="match status" value="1"/>
</dbReference>
<evidence type="ECO:0000259" key="10">
    <source>
        <dbReference type="Pfam" id="PF23598"/>
    </source>
</evidence>
<keyword evidence="3" id="KW-0677">Repeat</keyword>
<dbReference type="GO" id="GO:0098542">
    <property type="term" value="P:defense response to other organism"/>
    <property type="evidence" value="ECO:0007669"/>
    <property type="project" value="TreeGrafter"/>
</dbReference>
<keyword evidence="6" id="KW-0067">ATP-binding</keyword>
<evidence type="ECO:0000259" key="9">
    <source>
        <dbReference type="Pfam" id="PF23559"/>
    </source>
</evidence>
<dbReference type="Pfam" id="PF23598">
    <property type="entry name" value="LRR_14"/>
    <property type="match status" value="1"/>
</dbReference>
<dbReference type="Gene3D" id="3.80.10.10">
    <property type="entry name" value="Ribonuclease Inhibitor"/>
    <property type="match status" value="2"/>
</dbReference>
<dbReference type="Proteomes" id="UP000593564">
    <property type="component" value="Unassembled WGS sequence"/>
</dbReference>
<reference evidence="11 12" key="2">
    <citation type="submission" date="2020-07" db="EMBL/GenBank/DDBJ databases">
        <title>Genome assembly of wild tea tree DASZ reveals pedigree and selection history of tea varieties.</title>
        <authorList>
            <person name="Zhang W."/>
        </authorList>
    </citation>
    <scope>NUCLEOTIDE SEQUENCE [LARGE SCALE GENOMIC DNA]</scope>
    <source>
        <strain evidence="12">cv. G240</strain>
        <tissue evidence="11">Leaf</tissue>
    </source>
</reference>
<dbReference type="GO" id="GO:0043531">
    <property type="term" value="F:ADP binding"/>
    <property type="evidence" value="ECO:0007669"/>
    <property type="project" value="InterPro"/>
</dbReference>
<dbReference type="FunFam" id="1.10.10.10:FF:000322">
    <property type="entry name" value="Probable disease resistance protein At1g63360"/>
    <property type="match status" value="1"/>
</dbReference>
<evidence type="ECO:0000259" key="7">
    <source>
        <dbReference type="Pfam" id="PF00931"/>
    </source>
</evidence>
<keyword evidence="4" id="KW-0547">Nucleotide-binding</keyword>
<dbReference type="InterPro" id="IPR042197">
    <property type="entry name" value="Apaf_helical"/>
</dbReference>
<feature type="domain" description="Disease resistance N-terminal" evidence="8">
    <location>
        <begin position="5"/>
        <end position="78"/>
    </location>
</feature>
<evidence type="ECO:0000259" key="8">
    <source>
        <dbReference type="Pfam" id="PF18052"/>
    </source>
</evidence>
<comment type="similarity">
    <text evidence="1">Belongs to the disease resistance NB-LRR family.</text>
</comment>
<accession>A0A7J7I1Q0</accession>
<evidence type="ECO:0000256" key="2">
    <source>
        <dbReference type="ARBA" id="ARBA00022614"/>
    </source>
</evidence>
<dbReference type="Pfam" id="PF18052">
    <property type="entry name" value="Rx_N"/>
    <property type="match status" value="1"/>
</dbReference>
<name>A0A7J7I1Q0_CAMSI</name>
<dbReference type="Gene3D" id="1.10.8.430">
    <property type="entry name" value="Helical domain of apoptotic protease-activating factors"/>
    <property type="match status" value="1"/>
</dbReference>
<dbReference type="AlphaFoldDB" id="A0A7J7I1Q0"/>
<dbReference type="PANTHER" id="PTHR23155:SF1052">
    <property type="entry name" value="DISEASE RESISTANCE PROTEIN RPM1"/>
    <property type="match status" value="1"/>
</dbReference>
<dbReference type="InterPro" id="IPR036388">
    <property type="entry name" value="WH-like_DNA-bd_sf"/>
</dbReference>
<dbReference type="Gene3D" id="1.20.5.4130">
    <property type="match status" value="1"/>
</dbReference>
<dbReference type="GO" id="GO:0005524">
    <property type="term" value="F:ATP binding"/>
    <property type="evidence" value="ECO:0007669"/>
    <property type="project" value="UniProtKB-KW"/>
</dbReference>
<dbReference type="Gene3D" id="1.10.10.10">
    <property type="entry name" value="Winged helix-like DNA-binding domain superfamily/Winged helix DNA-binding domain"/>
    <property type="match status" value="1"/>
</dbReference>
<dbReference type="PRINTS" id="PR00364">
    <property type="entry name" value="DISEASERSIST"/>
</dbReference>
<organism evidence="11 12">
    <name type="scientific">Camellia sinensis</name>
    <name type="common">Tea plant</name>
    <name type="synonym">Thea sinensis</name>
    <dbReference type="NCBI Taxonomy" id="4442"/>
    <lineage>
        <taxon>Eukaryota</taxon>
        <taxon>Viridiplantae</taxon>
        <taxon>Streptophyta</taxon>
        <taxon>Embryophyta</taxon>
        <taxon>Tracheophyta</taxon>
        <taxon>Spermatophyta</taxon>
        <taxon>Magnoliopsida</taxon>
        <taxon>eudicotyledons</taxon>
        <taxon>Gunneridae</taxon>
        <taxon>Pentapetalae</taxon>
        <taxon>asterids</taxon>
        <taxon>Ericales</taxon>
        <taxon>Theaceae</taxon>
        <taxon>Camellia</taxon>
    </lineage>
</organism>
<dbReference type="InterPro" id="IPR041118">
    <property type="entry name" value="Rx_N"/>
</dbReference>
<feature type="domain" description="Disease resistance protein winged helix" evidence="9">
    <location>
        <begin position="436"/>
        <end position="507"/>
    </location>
</feature>
<dbReference type="Gene3D" id="3.40.50.300">
    <property type="entry name" value="P-loop containing nucleotide triphosphate hydrolases"/>
    <property type="match status" value="1"/>
</dbReference>
<gene>
    <name evidence="11" type="ORF">HYC85_005696</name>
</gene>